<evidence type="ECO:0000313" key="2">
    <source>
        <dbReference type="EMBL" id="KAK0322464.1"/>
    </source>
</evidence>
<dbReference type="Proteomes" id="UP001168146">
    <property type="component" value="Unassembled WGS sequence"/>
</dbReference>
<dbReference type="Proteomes" id="UP000310066">
    <property type="component" value="Unassembled WGS sequence"/>
</dbReference>
<dbReference type="EMBL" id="NAJP01000026">
    <property type="protein sequence ID" value="TKA41742.1"/>
    <property type="molecule type" value="Genomic_DNA"/>
</dbReference>
<sequence>MANTASSRERHHYSGADLNAAQTLLDLSRPADPADTRAARTLLAISQQQVRHTPQPLTGSEPNPTSQTSHLHNATNPNAAAALPLYIPPLPPLTQAQDHQILTTYTGTSNPLRPLQYDEEDIQAANILLALNPQVPSPETLTDSALVAMYWSQLDDATVMRLVRQYGEAGIVEMGSEGRDQAAGGRRARDLGLGDVEERVHDAQRRISGSEMEVRRAGEAIGRAGEARDAVGGQSGPGRIQPIRARHTEAGRAEDGERRDSANDGALAAGHVGARGLRGLDDGQEKSGRDERSLFFE</sequence>
<accession>A0A4U0V0T1</accession>
<feature type="compositionally biased region" description="Polar residues" evidence="1">
    <location>
        <begin position="48"/>
        <end position="70"/>
    </location>
</feature>
<evidence type="ECO:0000313" key="6">
    <source>
        <dbReference type="Proteomes" id="UP001175353"/>
    </source>
</evidence>
<feature type="region of interest" description="Disordered" evidence="1">
    <location>
        <begin position="48"/>
        <end position="73"/>
    </location>
</feature>
<evidence type="ECO:0000313" key="4">
    <source>
        <dbReference type="EMBL" id="TKA41742.1"/>
    </source>
</evidence>
<gene>
    <name evidence="4" type="ORF">B0A54_08168</name>
    <name evidence="2" type="ORF">LTR82_006423</name>
    <name evidence="3" type="ORF">LTR91_005513</name>
</gene>
<dbReference type="Proteomes" id="UP001175353">
    <property type="component" value="Unassembled WGS sequence"/>
</dbReference>
<feature type="compositionally biased region" description="Basic and acidic residues" evidence="1">
    <location>
        <begin position="246"/>
        <end position="262"/>
    </location>
</feature>
<keyword evidence="6" id="KW-1185">Reference proteome</keyword>
<feature type="compositionally biased region" description="Basic and acidic residues" evidence="1">
    <location>
        <begin position="278"/>
        <end position="297"/>
    </location>
</feature>
<dbReference type="EMBL" id="JASUXU010000016">
    <property type="protein sequence ID" value="KAK0322464.1"/>
    <property type="molecule type" value="Genomic_DNA"/>
</dbReference>
<dbReference type="AlphaFoldDB" id="A0A4U0V0T1"/>
<feature type="region of interest" description="Disordered" evidence="1">
    <location>
        <begin position="223"/>
        <end position="297"/>
    </location>
</feature>
<protein>
    <submittedName>
        <fullName evidence="4">Uncharacterized protein</fullName>
    </submittedName>
</protein>
<dbReference type="EMBL" id="JAUJLE010000035">
    <property type="protein sequence ID" value="KAK1000942.1"/>
    <property type="molecule type" value="Genomic_DNA"/>
</dbReference>
<evidence type="ECO:0000313" key="3">
    <source>
        <dbReference type="EMBL" id="KAK1000942.1"/>
    </source>
</evidence>
<proteinExistence type="predicted"/>
<reference evidence="3" key="3">
    <citation type="submission" date="2023-06" db="EMBL/GenBank/DDBJ databases">
        <title>Black Yeasts Isolated from many extreme environments.</title>
        <authorList>
            <person name="Coleine C."/>
            <person name="Stajich J.E."/>
            <person name="Selbmann L."/>
        </authorList>
    </citation>
    <scope>NUCLEOTIDE SEQUENCE</scope>
    <source>
        <strain evidence="3">CCFEE 5200</strain>
    </source>
</reference>
<evidence type="ECO:0000256" key="1">
    <source>
        <dbReference type="SAM" id="MobiDB-lite"/>
    </source>
</evidence>
<dbReference type="OrthoDB" id="10326969at2759"/>
<comment type="caution">
    <text evidence="4">The sequence shown here is derived from an EMBL/GenBank/DDBJ whole genome shotgun (WGS) entry which is preliminary data.</text>
</comment>
<reference evidence="4 5" key="1">
    <citation type="submission" date="2017-03" db="EMBL/GenBank/DDBJ databases">
        <title>Genomes of endolithic fungi from Antarctica.</title>
        <authorList>
            <person name="Coleine C."/>
            <person name="Masonjones S."/>
            <person name="Stajich J.E."/>
        </authorList>
    </citation>
    <scope>NUCLEOTIDE SEQUENCE [LARGE SCALE GENOMIC DNA]</scope>
    <source>
        <strain evidence="4 5">CCFEE 5311</strain>
    </source>
</reference>
<organism evidence="4 5">
    <name type="scientific">Friedmanniomyces endolithicus</name>
    <dbReference type="NCBI Taxonomy" id="329885"/>
    <lineage>
        <taxon>Eukaryota</taxon>
        <taxon>Fungi</taxon>
        <taxon>Dikarya</taxon>
        <taxon>Ascomycota</taxon>
        <taxon>Pezizomycotina</taxon>
        <taxon>Dothideomycetes</taxon>
        <taxon>Dothideomycetidae</taxon>
        <taxon>Mycosphaerellales</taxon>
        <taxon>Teratosphaeriaceae</taxon>
        <taxon>Friedmanniomyces</taxon>
    </lineage>
</organism>
<evidence type="ECO:0000313" key="5">
    <source>
        <dbReference type="Proteomes" id="UP000310066"/>
    </source>
</evidence>
<name>A0A4U0V0T1_9PEZI</name>
<reference evidence="2" key="2">
    <citation type="submission" date="2021-12" db="EMBL/GenBank/DDBJ databases">
        <title>Black yeast isolated from Biological Soil Crust.</title>
        <authorList>
            <person name="Kurbessoian T."/>
        </authorList>
    </citation>
    <scope>NUCLEOTIDE SEQUENCE</scope>
    <source>
        <strain evidence="2">CCFEE 5208</strain>
    </source>
</reference>